<dbReference type="Pfam" id="PF03184">
    <property type="entry name" value="DDE_1"/>
    <property type="match status" value="1"/>
</dbReference>
<feature type="domain" description="DDE-1" evidence="1">
    <location>
        <begin position="7"/>
        <end position="128"/>
    </location>
</feature>
<accession>A0A8H3BJ75</accession>
<name>A0A8H3BJ75_9AGAM</name>
<evidence type="ECO:0000313" key="3">
    <source>
        <dbReference type="Proteomes" id="UP000663846"/>
    </source>
</evidence>
<protein>
    <recommendedName>
        <fullName evidence="1">DDE-1 domain-containing protein</fullName>
    </recommendedName>
</protein>
<evidence type="ECO:0000313" key="2">
    <source>
        <dbReference type="EMBL" id="CAE6457270.1"/>
    </source>
</evidence>
<reference evidence="2" key="1">
    <citation type="submission" date="2021-01" db="EMBL/GenBank/DDBJ databases">
        <authorList>
            <person name="Kaushik A."/>
        </authorList>
    </citation>
    <scope>NUCLEOTIDE SEQUENCE</scope>
    <source>
        <strain evidence="2">AG1-1C</strain>
    </source>
</reference>
<dbReference type="PANTHER" id="PTHR19303">
    <property type="entry name" value="TRANSPOSON"/>
    <property type="match status" value="1"/>
</dbReference>
<dbReference type="PANTHER" id="PTHR19303:SF73">
    <property type="entry name" value="PROTEIN PDC2"/>
    <property type="match status" value="1"/>
</dbReference>
<dbReference type="EMBL" id="CAJMWS010000658">
    <property type="protein sequence ID" value="CAE6457270.1"/>
    <property type="molecule type" value="Genomic_DNA"/>
</dbReference>
<sequence length="173" mass="19922">MLKLLCAWMRTNVLKKWFRTKLRLYAAVSAVQDNDTLLRSSDKKADTKRLTNVRIEFLAPKLTAFIQPLDAGVIRCFKAHYRQGFLQKVLERDATNLPYIYCIDQLQAMQLSLQAWDQVAPSTINNCWHHTGICPPTFFPPTELPVTEDPVMIELQSDLDKLALTEDDRGRNN</sequence>
<dbReference type="InterPro" id="IPR004875">
    <property type="entry name" value="DDE_SF_endonuclease_dom"/>
</dbReference>
<organism evidence="2 3">
    <name type="scientific">Rhizoctonia solani</name>
    <dbReference type="NCBI Taxonomy" id="456999"/>
    <lineage>
        <taxon>Eukaryota</taxon>
        <taxon>Fungi</taxon>
        <taxon>Dikarya</taxon>
        <taxon>Basidiomycota</taxon>
        <taxon>Agaricomycotina</taxon>
        <taxon>Agaricomycetes</taxon>
        <taxon>Cantharellales</taxon>
        <taxon>Ceratobasidiaceae</taxon>
        <taxon>Rhizoctonia</taxon>
    </lineage>
</organism>
<dbReference type="GO" id="GO:0003677">
    <property type="term" value="F:DNA binding"/>
    <property type="evidence" value="ECO:0007669"/>
    <property type="project" value="TreeGrafter"/>
</dbReference>
<proteinExistence type="predicted"/>
<dbReference type="AlphaFoldDB" id="A0A8H3BJ75"/>
<dbReference type="Proteomes" id="UP000663846">
    <property type="component" value="Unassembled WGS sequence"/>
</dbReference>
<dbReference type="GO" id="GO:0005634">
    <property type="term" value="C:nucleus"/>
    <property type="evidence" value="ECO:0007669"/>
    <property type="project" value="TreeGrafter"/>
</dbReference>
<comment type="caution">
    <text evidence="2">The sequence shown here is derived from an EMBL/GenBank/DDBJ whole genome shotgun (WGS) entry which is preliminary data.</text>
</comment>
<dbReference type="InterPro" id="IPR050863">
    <property type="entry name" value="CenT-Element_Derived"/>
</dbReference>
<evidence type="ECO:0000259" key="1">
    <source>
        <dbReference type="Pfam" id="PF03184"/>
    </source>
</evidence>
<gene>
    <name evidence="2" type="ORF">RDB_LOCUS154280</name>
</gene>